<dbReference type="SUPFAM" id="SSF53383">
    <property type="entry name" value="PLP-dependent transferases"/>
    <property type="match status" value="1"/>
</dbReference>
<evidence type="ECO:0000313" key="3">
    <source>
        <dbReference type="EMBL" id="MFC5285803.1"/>
    </source>
</evidence>
<dbReference type="Gene3D" id="3.90.1150.10">
    <property type="entry name" value="Aspartate Aminotransferase, domain 1"/>
    <property type="match status" value="1"/>
</dbReference>
<evidence type="ECO:0000256" key="1">
    <source>
        <dbReference type="ARBA" id="ARBA00001933"/>
    </source>
</evidence>
<evidence type="ECO:0000256" key="2">
    <source>
        <dbReference type="RuleBase" id="RU004508"/>
    </source>
</evidence>
<name>A0ABW0EEK2_9PSEU</name>
<keyword evidence="4" id="KW-1185">Reference proteome</keyword>
<organism evidence="3 4">
    <name type="scientific">Actinokineospora guangxiensis</name>
    <dbReference type="NCBI Taxonomy" id="1490288"/>
    <lineage>
        <taxon>Bacteria</taxon>
        <taxon>Bacillati</taxon>
        <taxon>Actinomycetota</taxon>
        <taxon>Actinomycetes</taxon>
        <taxon>Pseudonocardiales</taxon>
        <taxon>Pseudonocardiaceae</taxon>
        <taxon>Actinokineospora</taxon>
    </lineage>
</organism>
<comment type="cofactor">
    <cofactor evidence="1">
        <name>pyridoxal 5'-phosphate</name>
        <dbReference type="ChEBI" id="CHEBI:597326"/>
    </cofactor>
</comment>
<dbReference type="Proteomes" id="UP001596157">
    <property type="component" value="Unassembled WGS sequence"/>
</dbReference>
<protein>
    <submittedName>
        <fullName evidence="3">DegT/DnrJ/EryC1/StrS family aminotransferase</fullName>
    </submittedName>
</protein>
<dbReference type="InterPro" id="IPR000653">
    <property type="entry name" value="DegT/StrS_aminotransferase"/>
</dbReference>
<dbReference type="PANTHER" id="PTHR30244:SF34">
    <property type="entry name" value="DTDP-4-AMINO-4,6-DIDEOXYGALACTOSE TRANSAMINASE"/>
    <property type="match status" value="1"/>
</dbReference>
<dbReference type="InterPro" id="IPR015422">
    <property type="entry name" value="PyrdxlP-dep_Trfase_small"/>
</dbReference>
<keyword evidence="2" id="KW-0663">Pyridoxal phosphate</keyword>
<dbReference type="Pfam" id="PF01041">
    <property type="entry name" value="DegT_DnrJ_EryC1"/>
    <property type="match status" value="1"/>
</dbReference>
<comment type="similarity">
    <text evidence="2">Belongs to the DegT/DnrJ/EryC1 family.</text>
</comment>
<dbReference type="GO" id="GO:0008483">
    <property type="term" value="F:transaminase activity"/>
    <property type="evidence" value="ECO:0007669"/>
    <property type="project" value="UniProtKB-KW"/>
</dbReference>
<proteinExistence type="inferred from homology"/>
<accession>A0ABW0EEK2</accession>
<evidence type="ECO:0000313" key="4">
    <source>
        <dbReference type="Proteomes" id="UP001596157"/>
    </source>
</evidence>
<dbReference type="InterPro" id="IPR015424">
    <property type="entry name" value="PyrdxlP-dep_Trfase"/>
</dbReference>
<comment type="caution">
    <text evidence="3">The sequence shown here is derived from an EMBL/GenBank/DDBJ whole genome shotgun (WGS) entry which is preliminary data.</text>
</comment>
<keyword evidence="3" id="KW-0032">Aminotransferase</keyword>
<dbReference type="EMBL" id="JBHSKF010000001">
    <property type="protein sequence ID" value="MFC5285803.1"/>
    <property type="molecule type" value="Genomic_DNA"/>
</dbReference>
<sequence length="363" mass="38458">MSKDFIPAAKPIIGDEERAAVDAVLRSGMLAQGAEVSAFEQEFSQVLLDGRAAVAVNSGTAGLHLGLLAAGVGPGDEVIVPSFTFAATANSVALTGATPVFADIELDHYCLDADHVASLVTERTKGIMPVHLYGHPANMPALTAIAEKHGIALYEDAAQAHGASLAGKPVGTFGAFAMFSLYPTKNMTSGEGGMVSTGDATVERTLRLLRNQGMERQYENEIVGFNARMTNLHAAIGRVQLTKINAWTKARQANAEFFDANLSGVGVPAVAEGAVHVYHQYTITVSEDRDGFVRALKEEHQIGSGVYYPIPNHRLPSFNRTEDLPNTEKAATAVLSLPVHPSLDDEDRERVVAAVNTLAKAGA</sequence>
<keyword evidence="3" id="KW-0808">Transferase</keyword>
<dbReference type="PIRSF" id="PIRSF000390">
    <property type="entry name" value="PLP_StrS"/>
    <property type="match status" value="1"/>
</dbReference>
<dbReference type="InterPro" id="IPR015421">
    <property type="entry name" value="PyrdxlP-dep_Trfase_major"/>
</dbReference>
<dbReference type="Gene3D" id="3.40.640.10">
    <property type="entry name" value="Type I PLP-dependent aspartate aminotransferase-like (Major domain)"/>
    <property type="match status" value="1"/>
</dbReference>
<dbReference type="CDD" id="cd00616">
    <property type="entry name" value="AHBA_syn"/>
    <property type="match status" value="1"/>
</dbReference>
<gene>
    <name evidence="3" type="ORF">ACFPM7_01955</name>
</gene>
<dbReference type="RefSeq" id="WP_378243080.1">
    <property type="nucleotide sequence ID" value="NZ_JBHSKF010000001.1"/>
</dbReference>
<reference evidence="4" key="1">
    <citation type="journal article" date="2019" name="Int. J. Syst. Evol. Microbiol.">
        <title>The Global Catalogue of Microorganisms (GCM) 10K type strain sequencing project: providing services to taxonomists for standard genome sequencing and annotation.</title>
        <authorList>
            <consortium name="The Broad Institute Genomics Platform"/>
            <consortium name="The Broad Institute Genome Sequencing Center for Infectious Disease"/>
            <person name="Wu L."/>
            <person name="Ma J."/>
        </authorList>
    </citation>
    <scope>NUCLEOTIDE SEQUENCE [LARGE SCALE GENOMIC DNA]</scope>
    <source>
        <strain evidence="4">CCUG 59778</strain>
    </source>
</reference>
<dbReference type="PANTHER" id="PTHR30244">
    <property type="entry name" value="TRANSAMINASE"/>
    <property type="match status" value="1"/>
</dbReference>